<gene>
    <name evidence="1" type="ORF">HNR50_000254</name>
</gene>
<accession>A0A841R5F7</accession>
<organism evidence="1 2">
    <name type="scientific">Spirochaeta isovalerica</name>
    <dbReference type="NCBI Taxonomy" id="150"/>
    <lineage>
        <taxon>Bacteria</taxon>
        <taxon>Pseudomonadati</taxon>
        <taxon>Spirochaetota</taxon>
        <taxon>Spirochaetia</taxon>
        <taxon>Spirochaetales</taxon>
        <taxon>Spirochaetaceae</taxon>
        <taxon>Spirochaeta</taxon>
    </lineage>
</organism>
<dbReference type="AlphaFoldDB" id="A0A841R5F7"/>
<evidence type="ECO:0000313" key="2">
    <source>
        <dbReference type="Proteomes" id="UP000587760"/>
    </source>
</evidence>
<sequence>MAKQPKMPSMEIQKEIQKSQEKILRAYKKRLTQKDLLKLNEFITSGNAPGSKEFQKLRPALKEVIIKLNVSGLEIMQKSTKNPFQRMRYAIAKFSTKRIPIMDKEKKKKKKK</sequence>
<reference evidence="1 2" key="1">
    <citation type="submission" date="2020-08" db="EMBL/GenBank/DDBJ databases">
        <title>Genomic Encyclopedia of Type Strains, Phase IV (KMG-IV): sequencing the most valuable type-strain genomes for metagenomic binning, comparative biology and taxonomic classification.</title>
        <authorList>
            <person name="Goeker M."/>
        </authorList>
    </citation>
    <scope>NUCLEOTIDE SEQUENCE [LARGE SCALE GENOMIC DNA]</scope>
    <source>
        <strain evidence="1 2">DSM 2461</strain>
    </source>
</reference>
<keyword evidence="2" id="KW-1185">Reference proteome</keyword>
<dbReference type="EMBL" id="JACHGJ010000001">
    <property type="protein sequence ID" value="MBB6478621.1"/>
    <property type="molecule type" value="Genomic_DNA"/>
</dbReference>
<proteinExistence type="predicted"/>
<dbReference type="Proteomes" id="UP000587760">
    <property type="component" value="Unassembled WGS sequence"/>
</dbReference>
<dbReference type="RefSeq" id="WP_184742634.1">
    <property type="nucleotide sequence ID" value="NZ_JACHGJ010000001.1"/>
</dbReference>
<name>A0A841R5F7_9SPIO</name>
<evidence type="ECO:0000313" key="1">
    <source>
        <dbReference type="EMBL" id="MBB6478621.1"/>
    </source>
</evidence>
<protein>
    <submittedName>
        <fullName evidence="1">Uncharacterized protein</fullName>
    </submittedName>
</protein>
<comment type="caution">
    <text evidence="1">The sequence shown here is derived from an EMBL/GenBank/DDBJ whole genome shotgun (WGS) entry which is preliminary data.</text>
</comment>